<dbReference type="GO" id="GO:2000114">
    <property type="term" value="P:regulation of establishment of cell polarity"/>
    <property type="evidence" value="ECO:0007669"/>
    <property type="project" value="TreeGrafter"/>
</dbReference>
<dbReference type="OrthoDB" id="194358at2759"/>
<dbReference type="PANTHER" id="PTHR13283:SF11">
    <property type="entry name" value="KREV INTERACTION TRAPPED PROTEIN 1"/>
    <property type="match status" value="1"/>
</dbReference>
<dbReference type="EMBL" id="JH712144">
    <property type="protein sequence ID" value="EFO17780.1"/>
    <property type="molecule type" value="Genomic_DNA"/>
</dbReference>
<reference evidence="2" key="1">
    <citation type="submission" date="2012-04" db="EMBL/GenBank/DDBJ databases">
        <title>The Genome Sequence of Loa loa.</title>
        <authorList>
            <consortium name="The Broad Institute Genome Sequencing Platform"/>
            <consortium name="Broad Institute Genome Sequencing Center for Infectious Disease"/>
            <person name="Nutman T.B."/>
            <person name="Fink D.L."/>
            <person name="Russ C."/>
            <person name="Young S."/>
            <person name="Zeng Q."/>
            <person name="Gargeya S."/>
            <person name="Alvarado L."/>
            <person name="Berlin A."/>
            <person name="Chapman S.B."/>
            <person name="Chen Z."/>
            <person name="Freedman E."/>
            <person name="Gellesch M."/>
            <person name="Goldberg J."/>
            <person name="Griggs A."/>
            <person name="Gujja S."/>
            <person name="Heilman E.R."/>
            <person name="Heiman D."/>
            <person name="Howarth C."/>
            <person name="Mehta T."/>
            <person name="Neiman D."/>
            <person name="Pearson M."/>
            <person name="Roberts A."/>
            <person name="Saif S."/>
            <person name="Shea T."/>
            <person name="Shenoy N."/>
            <person name="Sisk P."/>
            <person name="Stolte C."/>
            <person name="Sykes S."/>
            <person name="White J."/>
            <person name="Yandava C."/>
            <person name="Haas B."/>
            <person name="Henn M.R."/>
            <person name="Nusbaum C."/>
            <person name="Birren B."/>
        </authorList>
    </citation>
    <scope>NUCLEOTIDE SEQUENCE [LARGE SCALE GENOMIC DNA]</scope>
</reference>
<dbReference type="GO" id="GO:0045454">
    <property type="term" value="P:cell redox homeostasis"/>
    <property type="evidence" value="ECO:0007669"/>
    <property type="project" value="TreeGrafter"/>
</dbReference>
<dbReference type="SUPFAM" id="SSF47031">
    <property type="entry name" value="Second domain of FERM"/>
    <property type="match status" value="1"/>
</dbReference>
<dbReference type="InterPro" id="IPR019748">
    <property type="entry name" value="FERM_central"/>
</dbReference>
<dbReference type="RefSeq" id="XP_003146292.1">
    <property type="nucleotide sequence ID" value="XM_003146244.1"/>
</dbReference>
<dbReference type="InterPro" id="IPR035963">
    <property type="entry name" value="FERM_2"/>
</dbReference>
<gene>
    <name evidence="2" type="ORF">LOAG_10720</name>
</gene>
<dbReference type="GO" id="GO:0005886">
    <property type="term" value="C:plasma membrane"/>
    <property type="evidence" value="ECO:0007669"/>
    <property type="project" value="TreeGrafter"/>
</dbReference>
<dbReference type="PANTHER" id="PTHR13283">
    <property type="entry name" value="KREV INTERACTION TRAPPED 1-RELATED"/>
    <property type="match status" value="1"/>
</dbReference>
<protein>
    <recommendedName>
        <fullName evidence="1">FERM domain-containing protein</fullName>
    </recommendedName>
</protein>
<dbReference type="InterPro" id="IPR014352">
    <property type="entry name" value="FERM/acyl-CoA-bd_prot_sf"/>
</dbReference>
<sequence length="114" mass="13348">MALSLLYDECRLNYLKGLYPCSDHDLISLAAIMLHIIYGANIQLTDQILATVIPIHRLPEKGNNLRQMRSRIEYEHQARKRTNLIKLQQEFLQICWRFSVYGATFFDAIAFMTK</sequence>
<dbReference type="CDD" id="cd14473">
    <property type="entry name" value="FERM_B-lobe"/>
    <property type="match status" value="1"/>
</dbReference>
<dbReference type="Pfam" id="PF00373">
    <property type="entry name" value="FERM_M"/>
    <property type="match status" value="1"/>
</dbReference>
<feature type="domain" description="FERM" evidence="1">
    <location>
        <begin position="1"/>
        <end position="114"/>
    </location>
</feature>
<dbReference type="InParanoid" id="A0A1S0TPW1"/>
<evidence type="ECO:0000259" key="1">
    <source>
        <dbReference type="PROSITE" id="PS50057"/>
    </source>
</evidence>
<evidence type="ECO:0000313" key="2">
    <source>
        <dbReference type="EMBL" id="EFO17780.1"/>
    </source>
</evidence>
<dbReference type="KEGG" id="loa:LOAG_10720"/>
<dbReference type="InterPro" id="IPR051594">
    <property type="entry name" value="KRIT1/FRMD8"/>
</dbReference>
<dbReference type="CTD" id="9948164"/>
<dbReference type="Gene3D" id="1.20.80.10">
    <property type="match status" value="1"/>
</dbReference>
<feature type="non-terminal residue" evidence="2">
    <location>
        <position position="114"/>
    </location>
</feature>
<dbReference type="GeneID" id="9948164"/>
<accession>A0A1S0TPW1</accession>
<dbReference type="OMA" id="FDAIAFM"/>
<dbReference type="PROSITE" id="PS50057">
    <property type="entry name" value="FERM_3"/>
    <property type="match status" value="1"/>
</dbReference>
<proteinExistence type="predicted"/>
<dbReference type="InterPro" id="IPR000299">
    <property type="entry name" value="FERM_domain"/>
</dbReference>
<name>A0A1S0TPW1_LOALO</name>
<organism evidence="2">
    <name type="scientific">Loa loa</name>
    <name type="common">Eye worm</name>
    <name type="synonym">Filaria loa</name>
    <dbReference type="NCBI Taxonomy" id="7209"/>
    <lineage>
        <taxon>Eukaryota</taxon>
        <taxon>Metazoa</taxon>
        <taxon>Ecdysozoa</taxon>
        <taxon>Nematoda</taxon>
        <taxon>Chromadorea</taxon>
        <taxon>Rhabditida</taxon>
        <taxon>Spirurina</taxon>
        <taxon>Spiruromorpha</taxon>
        <taxon>Filarioidea</taxon>
        <taxon>Onchocercidae</taxon>
        <taxon>Loa</taxon>
    </lineage>
</organism>
<dbReference type="AlphaFoldDB" id="A0A1S0TPW1"/>